<dbReference type="GO" id="GO:0016747">
    <property type="term" value="F:acyltransferase activity, transferring groups other than amino-acyl groups"/>
    <property type="evidence" value="ECO:0007669"/>
    <property type="project" value="InterPro"/>
</dbReference>
<sequence length="236" mass="27218">MHWVNKKNQKRAGVKKAWLKDRFAEGHTFKKFNVRGKVFIEYVPAEYAWFPVEAPGYNFIQCLWASGRYKGKGYGSQLLEESEKDSRNNNKKGLVVVTGRKKLPFTVDKKFYLKKGFEICDEAPPYFEMLVKKFSEDAPTPQFTDKAKKAEIPGKTGLTFIYTDMCPFNADYVDIMVDVAMKHGFQTEKIKVESLKQAKDLPTPFGIFSVFHNGKFLTHEVMAEKKFDKLLNTIKP</sequence>
<protein>
    <recommendedName>
        <fullName evidence="1">N-acetyltransferase domain-containing protein</fullName>
    </recommendedName>
</protein>
<dbReference type="EMBL" id="AMPO01000006">
    <property type="protein sequence ID" value="EKF85536.1"/>
    <property type="molecule type" value="Genomic_DNA"/>
</dbReference>
<dbReference type="InterPro" id="IPR025685">
    <property type="entry name" value="YoaP-like_dom"/>
</dbReference>
<evidence type="ECO:0000313" key="3">
    <source>
        <dbReference type="Proteomes" id="UP000007360"/>
    </source>
</evidence>
<evidence type="ECO:0000313" key="2">
    <source>
        <dbReference type="EMBL" id="EKF85536.1"/>
    </source>
</evidence>
<dbReference type="InterPro" id="IPR016181">
    <property type="entry name" value="Acyl_CoA_acyltransferase"/>
</dbReference>
<comment type="caution">
    <text evidence="2">The sequence shown here is derived from an EMBL/GenBank/DDBJ whole genome shotgun (WGS) entry which is preliminary data.</text>
</comment>
<dbReference type="PATRIC" id="fig|1204725.3.peg.1483"/>
<reference evidence="2 3" key="1">
    <citation type="journal article" date="2012" name="J. Bacteriol.">
        <title>Draft genome sequence of Methanobacterium formicicum DSM 3637, an archaebacterium isolated from the methane producer amoeba Pelomyxa palustris.</title>
        <authorList>
            <person name="Gutierrez G."/>
        </authorList>
    </citation>
    <scope>NUCLEOTIDE SEQUENCE [LARGE SCALE GENOMIC DNA]</scope>
    <source>
        <strain evidence="3">DSM 3637 / PP1</strain>
    </source>
</reference>
<dbReference type="PROSITE" id="PS51186">
    <property type="entry name" value="GNAT"/>
    <property type="match status" value="1"/>
</dbReference>
<gene>
    <name evidence="2" type="ORF">A994_07386</name>
</gene>
<dbReference type="AlphaFoldDB" id="K2QC29"/>
<organism evidence="2 3">
    <name type="scientific">Methanobacterium formicicum (strain DSM 3637 / PP1)</name>
    <dbReference type="NCBI Taxonomy" id="1204725"/>
    <lineage>
        <taxon>Archaea</taxon>
        <taxon>Methanobacteriati</taxon>
        <taxon>Methanobacteriota</taxon>
        <taxon>Methanomada group</taxon>
        <taxon>Methanobacteria</taxon>
        <taxon>Methanobacteriales</taxon>
        <taxon>Methanobacteriaceae</taxon>
        <taxon>Methanobacterium</taxon>
    </lineage>
</organism>
<dbReference type="Gene3D" id="3.40.630.30">
    <property type="match status" value="1"/>
</dbReference>
<dbReference type="InterPro" id="IPR000182">
    <property type="entry name" value="GNAT_dom"/>
</dbReference>
<evidence type="ECO:0000259" key="1">
    <source>
        <dbReference type="PROSITE" id="PS51186"/>
    </source>
</evidence>
<dbReference type="Proteomes" id="UP000007360">
    <property type="component" value="Unassembled WGS sequence"/>
</dbReference>
<dbReference type="SUPFAM" id="SSF55729">
    <property type="entry name" value="Acyl-CoA N-acyltransferases (Nat)"/>
    <property type="match status" value="1"/>
</dbReference>
<name>K2QC29_METFP</name>
<proteinExistence type="predicted"/>
<keyword evidence="3" id="KW-1185">Reference proteome</keyword>
<feature type="domain" description="N-acetyltransferase" evidence="1">
    <location>
        <begin position="1"/>
        <end position="137"/>
    </location>
</feature>
<accession>K2QC29</accession>
<dbReference type="Pfam" id="PF14268">
    <property type="entry name" value="YoaP"/>
    <property type="match status" value="1"/>
</dbReference>